<dbReference type="PANTHER" id="PTHR12259:SF1">
    <property type="entry name" value="GH21964P"/>
    <property type="match status" value="1"/>
</dbReference>
<name>A0A8C5M024_9ANUR</name>
<reference evidence="2" key="1">
    <citation type="submission" date="2025-08" db="UniProtKB">
        <authorList>
            <consortium name="Ensembl"/>
        </authorList>
    </citation>
    <scope>IDENTIFICATION</scope>
</reference>
<dbReference type="InterPro" id="IPR017379">
    <property type="entry name" value="GIPC1/2/3"/>
</dbReference>
<protein>
    <recommendedName>
        <fullName evidence="1">GIPC1-3 GH1 domain-containing protein</fullName>
    </recommendedName>
</protein>
<dbReference type="Proteomes" id="UP000694569">
    <property type="component" value="Unplaced"/>
</dbReference>
<keyword evidence="3" id="KW-1185">Reference proteome</keyword>
<feature type="domain" description="GIPC1-3 GH1" evidence="1">
    <location>
        <begin position="53"/>
        <end position="91"/>
    </location>
</feature>
<dbReference type="Ensembl" id="ENSLLET00000006072.1">
    <property type="protein sequence ID" value="ENSLLEP00000005825.1"/>
    <property type="gene ID" value="ENSLLEG00000003689.1"/>
</dbReference>
<proteinExistence type="predicted"/>
<evidence type="ECO:0000259" key="1">
    <source>
        <dbReference type="Pfam" id="PF25083"/>
    </source>
</evidence>
<dbReference type="PANTHER" id="PTHR12259">
    <property type="entry name" value="RGS-GAIP INTERACTING PROTEIN GIPC"/>
    <property type="match status" value="1"/>
</dbReference>
<dbReference type="InterPro" id="IPR056814">
    <property type="entry name" value="GIPC1-3_GH1"/>
</dbReference>
<sequence>MPLMRKKNKAKEASFMLLESNEIATERHGGEPWEANGAAGLPPPPASLCPKLVFNTQLAHGSPTNRIEGFTNINGLYAKIAEAFLINPEEIRVGRG</sequence>
<reference evidence="2" key="2">
    <citation type="submission" date="2025-09" db="UniProtKB">
        <authorList>
            <consortium name="Ensembl"/>
        </authorList>
    </citation>
    <scope>IDENTIFICATION</scope>
</reference>
<organism evidence="2 3">
    <name type="scientific">Leptobrachium leishanense</name>
    <name type="common">Leishan spiny toad</name>
    <dbReference type="NCBI Taxonomy" id="445787"/>
    <lineage>
        <taxon>Eukaryota</taxon>
        <taxon>Metazoa</taxon>
        <taxon>Chordata</taxon>
        <taxon>Craniata</taxon>
        <taxon>Vertebrata</taxon>
        <taxon>Euteleostomi</taxon>
        <taxon>Amphibia</taxon>
        <taxon>Batrachia</taxon>
        <taxon>Anura</taxon>
        <taxon>Pelobatoidea</taxon>
        <taxon>Megophryidae</taxon>
        <taxon>Leptobrachium</taxon>
    </lineage>
</organism>
<dbReference type="OrthoDB" id="6509831at2759"/>
<dbReference type="GeneTree" id="ENSGT01010000229224"/>
<evidence type="ECO:0000313" key="3">
    <source>
        <dbReference type="Proteomes" id="UP000694569"/>
    </source>
</evidence>
<dbReference type="Pfam" id="PF25083">
    <property type="entry name" value="GIPC1_GH1"/>
    <property type="match status" value="1"/>
</dbReference>
<dbReference type="AlphaFoldDB" id="A0A8C5M024"/>
<evidence type="ECO:0000313" key="2">
    <source>
        <dbReference type="Ensembl" id="ENSLLEP00000005825.1"/>
    </source>
</evidence>
<accession>A0A8C5M024</accession>